<keyword evidence="7" id="KW-0915">Sodium</keyword>
<evidence type="ECO:0000256" key="3">
    <source>
        <dbReference type="ARBA" id="ARBA00022448"/>
    </source>
</evidence>
<dbReference type="PROSITE" id="PS50283">
    <property type="entry name" value="NA_SOLUT_SYMP_3"/>
    <property type="match status" value="1"/>
</dbReference>
<dbReference type="Gene3D" id="1.20.1730.10">
    <property type="entry name" value="Sodium/glucose cotransporter"/>
    <property type="match status" value="1"/>
</dbReference>
<feature type="transmembrane region" description="Helical" evidence="12">
    <location>
        <begin position="459"/>
        <end position="478"/>
    </location>
</feature>
<keyword evidence="8" id="KW-0406">Ion transport</keyword>
<feature type="transmembrane region" description="Helical" evidence="12">
    <location>
        <begin position="401"/>
        <end position="422"/>
    </location>
</feature>
<dbReference type="EMBL" id="FLUL01000001">
    <property type="protein sequence ID" value="SBV96609.1"/>
    <property type="molecule type" value="Genomic_DNA"/>
</dbReference>
<name>A0A212JB01_9BACT</name>
<evidence type="ECO:0000313" key="13">
    <source>
        <dbReference type="EMBL" id="SBV96609.1"/>
    </source>
</evidence>
<reference evidence="13" key="1">
    <citation type="submission" date="2016-04" db="EMBL/GenBank/DDBJ databases">
        <authorList>
            <person name="Evans L.H."/>
            <person name="Alamgir A."/>
            <person name="Owens N."/>
            <person name="Weber N.D."/>
            <person name="Virtaneva K."/>
            <person name="Barbian K."/>
            <person name="Babar A."/>
            <person name="Rosenke K."/>
        </authorList>
    </citation>
    <scope>NUCLEOTIDE SEQUENCE</scope>
    <source>
        <strain evidence="13">86-2</strain>
    </source>
</reference>
<sequence>MSPILVLLTIAFYFSILFAISYITGRKADNQGFFTGNRKSPWYVVAFAMIGSAISGVTFVSVPGMVATSGFSYMQMVMGFVVGQFIIAFVLVPLFYKMNLTSIYEYLENRFGIASYKTGAWLFFISKMLGATVRLFLVCIVLQLLVFAPLKLPFILNVMFTVGLVWLYTYKGGVKSLIWTDSLKTFCLIVSVGLCIYYIASDLGLNFSSMLSTINEHDFSKTFFFDDINDRRFFFKQFLAGIFTVIATTGLDQDMMQKNMSCRNSSDSQKNIIISGSMQLIINLLFLMLGVLLYTYVFQNNISTPGKSDEIFPLLATGGYFPTIVGVLFIIGLISAAYAAAGSALTALTTSFTVDILESTKKKSEKEVEQIRKKVHIGMAITMGVTIIIIDLLNNTSVIDAVYILASYTYGPILGLFAFGIFTKKAVKDRYIPLVTIIAPIICFILDKNSETWFNGYRFSYEILIINAILTFIGLFILTTKNKSTVEYYQTK</sequence>
<feature type="transmembrane region" description="Helical" evidence="12">
    <location>
        <begin position="324"/>
        <end position="354"/>
    </location>
</feature>
<keyword evidence="5 12" id="KW-0812">Transmembrane</keyword>
<keyword evidence="10" id="KW-0739">Sodium transport</keyword>
<dbReference type="InterPro" id="IPR038377">
    <property type="entry name" value="Na/Glc_symporter_sf"/>
</dbReference>
<feature type="transmembrane region" description="Helical" evidence="12">
    <location>
        <begin position="6"/>
        <end position="23"/>
    </location>
</feature>
<evidence type="ECO:0000256" key="4">
    <source>
        <dbReference type="ARBA" id="ARBA00022475"/>
    </source>
</evidence>
<dbReference type="AlphaFoldDB" id="A0A212JB01"/>
<dbReference type="PANTHER" id="PTHR42985">
    <property type="entry name" value="SODIUM-COUPLED MONOCARBOXYLATE TRANSPORTER"/>
    <property type="match status" value="1"/>
</dbReference>
<dbReference type="PANTHER" id="PTHR42985:SF47">
    <property type="entry name" value="INTEGRAL MEMBRANE TRANSPORT PROTEIN"/>
    <property type="match status" value="1"/>
</dbReference>
<evidence type="ECO:0008006" key="14">
    <source>
        <dbReference type="Google" id="ProtNLM"/>
    </source>
</evidence>
<feature type="transmembrane region" description="Helical" evidence="12">
    <location>
        <begin position="43"/>
        <end position="67"/>
    </location>
</feature>
<dbReference type="GO" id="GO:0005886">
    <property type="term" value="C:plasma membrane"/>
    <property type="evidence" value="ECO:0007669"/>
    <property type="project" value="UniProtKB-SubCell"/>
</dbReference>
<gene>
    <name evidence="13" type="ORF">KL86DYS2_11125</name>
</gene>
<protein>
    <recommendedName>
        <fullName evidence="14">Sodium:solute symporter</fullName>
    </recommendedName>
</protein>
<feature type="transmembrane region" description="Helical" evidence="12">
    <location>
        <begin position="375"/>
        <end position="395"/>
    </location>
</feature>
<organism evidence="13">
    <name type="scientific">uncultured Dysgonomonas sp</name>
    <dbReference type="NCBI Taxonomy" id="206096"/>
    <lineage>
        <taxon>Bacteria</taxon>
        <taxon>Pseudomonadati</taxon>
        <taxon>Bacteroidota</taxon>
        <taxon>Bacteroidia</taxon>
        <taxon>Bacteroidales</taxon>
        <taxon>Dysgonomonadaceae</taxon>
        <taxon>Dysgonomonas</taxon>
        <taxon>environmental samples</taxon>
    </lineage>
</organism>
<evidence type="ECO:0000256" key="11">
    <source>
        <dbReference type="RuleBase" id="RU362091"/>
    </source>
</evidence>
<comment type="subcellular location">
    <subcellularLocation>
        <location evidence="1">Cell membrane</location>
        <topology evidence="1">Multi-pass membrane protein</topology>
    </subcellularLocation>
</comment>
<accession>A0A212JB01</accession>
<dbReference type="InterPro" id="IPR001734">
    <property type="entry name" value="Na/solute_symporter"/>
</dbReference>
<keyword evidence="4" id="KW-1003">Cell membrane</keyword>
<dbReference type="CDD" id="cd10326">
    <property type="entry name" value="SLC5sbd_NIS-like"/>
    <property type="match status" value="1"/>
</dbReference>
<evidence type="ECO:0000256" key="6">
    <source>
        <dbReference type="ARBA" id="ARBA00022989"/>
    </source>
</evidence>
<feature type="transmembrane region" description="Helical" evidence="12">
    <location>
        <begin position="152"/>
        <end position="170"/>
    </location>
</feature>
<evidence type="ECO:0000256" key="2">
    <source>
        <dbReference type="ARBA" id="ARBA00006434"/>
    </source>
</evidence>
<evidence type="ECO:0000256" key="1">
    <source>
        <dbReference type="ARBA" id="ARBA00004651"/>
    </source>
</evidence>
<evidence type="ECO:0000256" key="7">
    <source>
        <dbReference type="ARBA" id="ARBA00023053"/>
    </source>
</evidence>
<feature type="transmembrane region" description="Helical" evidence="12">
    <location>
        <begin position="272"/>
        <end position="297"/>
    </location>
</feature>
<keyword evidence="6 12" id="KW-1133">Transmembrane helix</keyword>
<feature type="transmembrane region" description="Helical" evidence="12">
    <location>
        <begin position="182"/>
        <end position="200"/>
    </location>
</feature>
<dbReference type="RefSeq" id="WP_296948056.1">
    <property type="nucleotide sequence ID" value="NZ_LT599021.1"/>
</dbReference>
<dbReference type="Pfam" id="PF00474">
    <property type="entry name" value="SSF"/>
    <property type="match status" value="1"/>
</dbReference>
<evidence type="ECO:0000256" key="10">
    <source>
        <dbReference type="ARBA" id="ARBA00023201"/>
    </source>
</evidence>
<evidence type="ECO:0000256" key="9">
    <source>
        <dbReference type="ARBA" id="ARBA00023136"/>
    </source>
</evidence>
<evidence type="ECO:0000256" key="5">
    <source>
        <dbReference type="ARBA" id="ARBA00022692"/>
    </source>
</evidence>
<dbReference type="GO" id="GO:0006814">
    <property type="term" value="P:sodium ion transport"/>
    <property type="evidence" value="ECO:0007669"/>
    <property type="project" value="UniProtKB-KW"/>
</dbReference>
<keyword evidence="3" id="KW-0813">Transport</keyword>
<dbReference type="InterPro" id="IPR051163">
    <property type="entry name" value="Sodium:Solute_Symporter_SSF"/>
</dbReference>
<keyword evidence="9 12" id="KW-0472">Membrane</keyword>
<evidence type="ECO:0000256" key="8">
    <source>
        <dbReference type="ARBA" id="ARBA00023065"/>
    </source>
</evidence>
<proteinExistence type="inferred from homology"/>
<comment type="similarity">
    <text evidence="2 11">Belongs to the sodium:solute symporter (SSF) (TC 2.A.21) family.</text>
</comment>
<feature type="transmembrane region" description="Helical" evidence="12">
    <location>
        <begin position="431"/>
        <end position="447"/>
    </location>
</feature>
<dbReference type="GO" id="GO:0015293">
    <property type="term" value="F:symporter activity"/>
    <property type="evidence" value="ECO:0007669"/>
    <property type="project" value="TreeGrafter"/>
</dbReference>
<evidence type="ECO:0000256" key="12">
    <source>
        <dbReference type="SAM" id="Phobius"/>
    </source>
</evidence>
<feature type="transmembrane region" description="Helical" evidence="12">
    <location>
        <begin position="120"/>
        <end position="146"/>
    </location>
</feature>
<feature type="transmembrane region" description="Helical" evidence="12">
    <location>
        <begin position="233"/>
        <end position="251"/>
    </location>
</feature>
<feature type="transmembrane region" description="Helical" evidence="12">
    <location>
        <begin position="73"/>
        <end position="96"/>
    </location>
</feature>